<dbReference type="RefSeq" id="XP_028884744.1">
    <property type="nucleotide sequence ID" value="XM_029023548.1"/>
</dbReference>
<evidence type="ECO:0000313" key="3">
    <source>
        <dbReference type="Proteomes" id="UP000192257"/>
    </source>
</evidence>
<sequence>MQQKITRDVRIVFSLLVNMITECLPGKTYIVQIKRGDKINASSPVLTADDKGIVHVGLKRIFTSTLQRRNDWNYKRKELKFSITEVHTQKVIRLCYDISKSMDGECFPKRRVIMKGREGSPQLQFELEGTEETRYNQEHGIELTSNISFTSYMREPSSESLSGQPGIIECREGDSVESSLALSEFESVVDSVTEASIEEKKKKNENAQLEENRENTKEYGVNNTTMESISPSCSEFYHGQNISFMTYETQATNYLNKDKHTLETQDKEGLTSDIIKGNEIKPPPKVPLRRIVISSYSSSSSSDLVLEAVKRIHNTVTLDSISTENLKSLKKPPTGAQLAMNYYLKWNGESQRCFILHFIAHVIIEVCRETRHLGDWLSLLTHVMYRSILYAHGELKSSSIHEVTLQIAEISSLDDKNFISRGNQIIEKLADHLNLSAASELFWIAGLEYCAATIVSLPMLHLERLCNNFPMILPFSEEASFSFEEYIITGTTILYSELNSIISTLNSTSGGEEPHLIYTTPPLYRIVLVTIVRELFIRILSVITKGMYKHSWSDDNSGSYIALRVLKLSKSWAKKNRLLSALSTCLMPLIAYCDLVLFPDELLQGDSYKSLIIRFPPLVDVVNENDSEYSNSQTILAMISDGLETTKEFSLFNTLIEFTPSKCDKKSNVEDGIWGLLEVLNGDESEAREIISTEEIFHGTGFNGIKNTLHVPGLVLPLLRNEVMNLTESQIS</sequence>
<dbReference type="GeneID" id="39983328"/>
<organism evidence="2 3">
    <name type="scientific">Trypanosoma theileri</name>
    <dbReference type="NCBI Taxonomy" id="67003"/>
    <lineage>
        <taxon>Eukaryota</taxon>
        <taxon>Discoba</taxon>
        <taxon>Euglenozoa</taxon>
        <taxon>Kinetoplastea</taxon>
        <taxon>Metakinetoplastina</taxon>
        <taxon>Trypanosomatida</taxon>
        <taxon>Trypanosomatidae</taxon>
        <taxon>Trypanosoma</taxon>
    </lineage>
</organism>
<dbReference type="VEuPathDB" id="TriTrypDB:TM35_000071020"/>
<name>A0A1X0P1G9_9TRYP</name>
<dbReference type="AlphaFoldDB" id="A0A1X0P1G9"/>
<dbReference type="EMBL" id="NBCO01000007">
    <property type="protein sequence ID" value="ORC90678.1"/>
    <property type="molecule type" value="Genomic_DNA"/>
</dbReference>
<proteinExistence type="predicted"/>
<protein>
    <submittedName>
        <fullName evidence="2">AGP2beta-2</fullName>
    </submittedName>
</protein>
<evidence type="ECO:0000256" key="1">
    <source>
        <dbReference type="SAM" id="Coils"/>
    </source>
</evidence>
<dbReference type="Proteomes" id="UP000192257">
    <property type="component" value="Unassembled WGS sequence"/>
</dbReference>
<gene>
    <name evidence="2" type="ORF">TM35_000071020</name>
</gene>
<accession>A0A1X0P1G9</accession>
<dbReference type="OrthoDB" id="241933at2759"/>
<reference evidence="2 3" key="1">
    <citation type="submission" date="2017-03" db="EMBL/GenBank/DDBJ databases">
        <title>An alternative strategy for trypanosome survival in the mammalian bloodstream revealed through genome and transcriptome analysis of the ubiquitous bovine parasite Trypanosoma (Megatrypanum) theileri.</title>
        <authorList>
            <person name="Kelly S."/>
            <person name="Ivens A."/>
            <person name="Mott A."/>
            <person name="O'Neill E."/>
            <person name="Emms D."/>
            <person name="Macleod O."/>
            <person name="Voorheis P."/>
            <person name="Matthews J."/>
            <person name="Matthews K."/>
            <person name="Carrington M."/>
        </authorList>
    </citation>
    <scope>NUCLEOTIDE SEQUENCE [LARGE SCALE GENOMIC DNA]</scope>
    <source>
        <strain evidence="2">Edinburgh</strain>
    </source>
</reference>
<keyword evidence="3" id="KW-1185">Reference proteome</keyword>
<feature type="coiled-coil region" evidence="1">
    <location>
        <begin position="192"/>
        <end position="219"/>
    </location>
</feature>
<evidence type="ECO:0000313" key="2">
    <source>
        <dbReference type="EMBL" id="ORC90678.1"/>
    </source>
</evidence>
<comment type="caution">
    <text evidence="2">The sequence shown here is derived from an EMBL/GenBank/DDBJ whole genome shotgun (WGS) entry which is preliminary data.</text>
</comment>
<keyword evidence="1" id="KW-0175">Coiled coil</keyword>